<dbReference type="InterPro" id="IPR002372">
    <property type="entry name" value="PQQ_rpt_dom"/>
</dbReference>
<dbReference type="EMBL" id="UINC01001082">
    <property type="protein sequence ID" value="SUZ70132.1"/>
    <property type="molecule type" value="Genomic_DNA"/>
</dbReference>
<evidence type="ECO:0000313" key="6">
    <source>
        <dbReference type="EMBL" id="SUZ70132.1"/>
    </source>
</evidence>
<feature type="domain" description="Pyrrolo-quinoline quinone repeat" evidence="5">
    <location>
        <begin position="29"/>
        <end position="334"/>
    </location>
</feature>
<dbReference type="InterPro" id="IPR011047">
    <property type="entry name" value="Quinoprotein_ADH-like_sf"/>
</dbReference>
<dbReference type="GO" id="GO:0016020">
    <property type="term" value="C:membrane"/>
    <property type="evidence" value="ECO:0007669"/>
    <property type="project" value="InterPro"/>
</dbReference>
<evidence type="ECO:0000256" key="3">
    <source>
        <dbReference type="ARBA" id="ARBA00022723"/>
    </source>
</evidence>
<sequence>MLILITAAPVAAQVPYERILEAASEPENWLTYSGTYDAQRYSTLDQINRDNVDQLQPAWIYQTGSLQKFEVSPLVVDGVMYISEPPSDAAALDLRTGRPIWTYRRSLPQGIVTCCGQVNRGVALLDDQVFLGTVDAHLVALDARTGRVRWDVEVADYTMGYSVTVAPLALKDKIIVGIAGGEYGIRGFLDAYDPRTGERLWRFWTVPGPGEAGHDTWSGDSWLRGGAPTWVTGAYDPDLDLLYWGTGNPGPDFIGEVRLGDNLYSESVIALDPDDGELKWHFQFIPHDIHDYDATQVPVLLDAEFRGEPRKLVVWPNRNGFYYVIDRVTGEFLVGKEFAKQTWALGLDENGRPIEDPATIPNKRGALVYPDDDGAANWYSPTYSPQTNLIYQNVREKGGIYYLADATYEPGKIYMGASRRVVPGEDPKGFLRALHPLTGDLVWEIAVHSPPWAGLMSTAGGLVFSGTMEGDFFAADARTGDVLWRFQTGGRVYANPITYMSEGKQFIAIAAGNALLTFALPGLSPLGWRSPANWDRIEEGMSEEQVVAILGPPTKREEQFLSYLQLSYEGQVEGSGFVSGNITLERNQVAGWMVEPPVFDH</sequence>
<reference evidence="6" key="1">
    <citation type="submission" date="2018-05" db="EMBL/GenBank/DDBJ databases">
        <authorList>
            <person name="Lanie J.A."/>
            <person name="Ng W.-L."/>
            <person name="Kazmierczak K.M."/>
            <person name="Andrzejewski T.M."/>
            <person name="Davidsen T.M."/>
            <person name="Wayne K.J."/>
            <person name="Tettelin H."/>
            <person name="Glass J.I."/>
            <person name="Rusch D."/>
            <person name="Podicherti R."/>
            <person name="Tsui H.-C.T."/>
            <person name="Winkler M.E."/>
        </authorList>
    </citation>
    <scope>NUCLEOTIDE SEQUENCE</scope>
</reference>
<dbReference type="NCBIfam" id="TIGR03075">
    <property type="entry name" value="PQQ_enz_alc_DH"/>
    <property type="match status" value="1"/>
</dbReference>
<dbReference type="InterPro" id="IPR018391">
    <property type="entry name" value="PQQ_b-propeller_rpt"/>
</dbReference>
<comment type="cofactor">
    <cofactor evidence="1">
        <name>pyrroloquinoline quinone</name>
        <dbReference type="ChEBI" id="CHEBI:58442"/>
    </cofactor>
</comment>
<comment type="similarity">
    <text evidence="2">Belongs to the bacterial PQQ dehydrogenase family.</text>
</comment>
<gene>
    <name evidence="6" type="ORF">METZ01_LOCUS22986</name>
</gene>
<evidence type="ECO:0000256" key="4">
    <source>
        <dbReference type="ARBA" id="ARBA00023002"/>
    </source>
</evidence>
<evidence type="ECO:0000256" key="2">
    <source>
        <dbReference type="ARBA" id="ARBA00008156"/>
    </source>
</evidence>
<dbReference type="AlphaFoldDB" id="A0A381PSV5"/>
<keyword evidence="3" id="KW-0479">Metal-binding</keyword>
<dbReference type="SUPFAM" id="SSF50998">
    <property type="entry name" value="Quinoprotein alcohol dehydrogenase-like"/>
    <property type="match status" value="1"/>
</dbReference>
<dbReference type="Pfam" id="PF01011">
    <property type="entry name" value="PQQ"/>
    <property type="match status" value="2"/>
</dbReference>
<dbReference type="GO" id="GO:0016614">
    <property type="term" value="F:oxidoreductase activity, acting on CH-OH group of donors"/>
    <property type="evidence" value="ECO:0007669"/>
    <property type="project" value="InterPro"/>
</dbReference>
<protein>
    <recommendedName>
        <fullName evidence="5">Pyrrolo-quinoline quinone repeat domain-containing protein</fullName>
    </recommendedName>
</protein>
<dbReference type="SMART" id="SM00564">
    <property type="entry name" value="PQQ"/>
    <property type="match status" value="6"/>
</dbReference>
<feature type="domain" description="Pyrrolo-quinoline quinone repeat" evidence="5">
    <location>
        <begin position="428"/>
        <end position="507"/>
    </location>
</feature>
<dbReference type="PANTHER" id="PTHR32303">
    <property type="entry name" value="QUINOPROTEIN ALCOHOL DEHYDROGENASE (CYTOCHROME C)"/>
    <property type="match status" value="1"/>
</dbReference>
<keyword evidence="4" id="KW-0560">Oxidoreductase</keyword>
<dbReference type="Gene3D" id="2.140.10.10">
    <property type="entry name" value="Quinoprotein alcohol dehydrogenase-like superfamily"/>
    <property type="match status" value="1"/>
</dbReference>
<accession>A0A381PSV5</accession>
<evidence type="ECO:0000256" key="1">
    <source>
        <dbReference type="ARBA" id="ARBA00001931"/>
    </source>
</evidence>
<evidence type="ECO:0000259" key="5">
    <source>
        <dbReference type="Pfam" id="PF01011"/>
    </source>
</evidence>
<dbReference type="GO" id="GO:0005509">
    <property type="term" value="F:calcium ion binding"/>
    <property type="evidence" value="ECO:0007669"/>
    <property type="project" value="InterPro"/>
</dbReference>
<dbReference type="PANTHER" id="PTHR32303:SF20">
    <property type="entry name" value="QUINOPROTEIN ETHANOL DEHYDROGENASE"/>
    <property type="match status" value="1"/>
</dbReference>
<organism evidence="6">
    <name type="scientific">marine metagenome</name>
    <dbReference type="NCBI Taxonomy" id="408172"/>
    <lineage>
        <taxon>unclassified sequences</taxon>
        <taxon>metagenomes</taxon>
        <taxon>ecological metagenomes</taxon>
    </lineage>
</organism>
<proteinExistence type="inferred from homology"/>
<name>A0A381PSV5_9ZZZZ</name>
<dbReference type="InterPro" id="IPR017512">
    <property type="entry name" value="PQQ_MeOH/EtOH_DH"/>
</dbReference>